<comment type="caution">
    <text evidence="5">The sequence shown here is derived from an EMBL/GenBank/DDBJ whole genome shotgun (WGS) entry which is preliminary data.</text>
</comment>
<dbReference type="InterPro" id="IPR002885">
    <property type="entry name" value="PPR_rpt"/>
</dbReference>
<dbReference type="InterPro" id="IPR011990">
    <property type="entry name" value="TPR-like_helical_dom_sf"/>
</dbReference>
<dbReference type="EMBL" id="JAKUCV010006855">
    <property type="protein sequence ID" value="KAJ4825589.1"/>
    <property type="molecule type" value="Genomic_DNA"/>
</dbReference>
<dbReference type="GO" id="GO:0009451">
    <property type="term" value="P:RNA modification"/>
    <property type="evidence" value="ECO:0007669"/>
    <property type="project" value="InterPro"/>
</dbReference>
<reference evidence="5" key="2">
    <citation type="journal article" date="2023" name="Plants (Basel)">
        <title>Annotation of the Turnera subulata (Passifloraceae) Draft Genome Reveals the S-Locus Evolved after the Divergence of Turneroideae from Passifloroideae in a Stepwise Manner.</title>
        <authorList>
            <person name="Henning P.M."/>
            <person name="Roalson E.H."/>
            <person name="Mir W."/>
            <person name="McCubbin A.G."/>
            <person name="Shore J.S."/>
        </authorList>
    </citation>
    <scope>NUCLEOTIDE SEQUENCE</scope>
    <source>
        <strain evidence="5">F60SS</strain>
    </source>
</reference>
<dbReference type="FunFam" id="1.25.40.10:FF:000381">
    <property type="entry name" value="Pentatricopeptide repeat-containing protein"/>
    <property type="match status" value="1"/>
</dbReference>
<evidence type="ECO:0000256" key="1">
    <source>
        <dbReference type="ARBA" id="ARBA00006643"/>
    </source>
</evidence>
<dbReference type="AlphaFoldDB" id="A0A9Q0F630"/>
<feature type="repeat" description="PPR" evidence="3">
    <location>
        <begin position="783"/>
        <end position="817"/>
    </location>
</feature>
<dbReference type="Gene3D" id="1.25.40.10">
    <property type="entry name" value="Tetratricopeptide repeat domain"/>
    <property type="match status" value="7"/>
</dbReference>
<dbReference type="Pfam" id="PF20430">
    <property type="entry name" value="Eplus_motif"/>
    <property type="match status" value="1"/>
</dbReference>
<dbReference type="FunFam" id="1.25.40.10:FF:000031">
    <property type="entry name" value="Pentatricopeptide repeat-containing protein mitochondrial"/>
    <property type="match status" value="1"/>
</dbReference>
<keyword evidence="2" id="KW-0677">Repeat</keyword>
<dbReference type="Pfam" id="PF01535">
    <property type="entry name" value="PPR"/>
    <property type="match status" value="9"/>
</dbReference>
<dbReference type="Pfam" id="PF20431">
    <property type="entry name" value="E_motif"/>
    <property type="match status" value="1"/>
</dbReference>
<evidence type="ECO:0000259" key="4">
    <source>
        <dbReference type="Pfam" id="PF14432"/>
    </source>
</evidence>
<feature type="repeat" description="PPR" evidence="3">
    <location>
        <begin position="164"/>
        <end position="198"/>
    </location>
</feature>
<dbReference type="InterPro" id="IPR046849">
    <property type="entry name" value="E2_motif"/>
</dbReference>
<sequence length="1136" mass="127080">MIRHFYASAQNKRRTIHTTTPTSTAFLAAAFPSPSPQLFTNGNHNNHPLTLKPQNLDPSIKKPPLIPLHDLVSHCKSFQSQLNPTPTFPPHNSGYWASFELYESLVGRYRDSCYENDAKQFHSEIFKHGFDGDLFLSNTLINVYVRIGDLASARKLFDEMPEKNGVTWACLISGYTRNGMPDVACRVFKGMISDGLFPNRFALGSALRVCQESALHALGMQIHGLILKSPFAHDLVLCNVLMSMYGSCLGYIDSARCVFDEMKVRNSTSWNSLISVYSQRGDAVSAFELFSSMQRESSSFGFKPNEYTFGSLVTAACNSIDSGFCLLEQMLTRVEKSGFLSDLYVGSALVGGFAKFGLFDHARKIFKQMSVRNAVTMNGLMVGLVRQKRGEEAAEVFTDMRNLVDINFDSYVILLSAFAEFPILEDGRRKGREVHGHAIRTGININKVAIGNGLINMYAKCGAIHDARSVFRLMVDKDSVSWNSMISSLDQNDCFEEAAKCYHEMRRMGFVPSNFSLISTLSSSASLGWIGLGQLLHGEAIKLGLDVDASVSNALLALYAETGYLAKCQTVFSLMPECDQVSWNTMIGALADSDESISKAVEYFLEMMRAGWSPTRVTFMNILGAVSSMSAIELSTQIHALMVKYCIGDDTVIENALLACYGKCGEIDHCEKVFSRMSERRDDVSWNSMISGYVHNEFLPKAIDLIWFMMQRGQRLDSYTFATVLSAFACVATLERGMEVHACAIRACLQHDVVIGTALVDMYSKCGRIDYASNFFDLMPTRNVYSWNSMISGYARHGHGEKALKRFRQMKLAGESPDHVTFVGVLSACSHVGMVDEGFNHFKSMTQVYGLAPRIEHYSCMVDLLGRAGNFEKLENFINDMPMKPNVLIWRTVLGACCQANACKTELGMRAAEMLFQLDPHNAANYVLLSNMYASKAMWVDMAKTRRAMREASVMKEAGCSWVTMKDGVHIFVSGDKSHPERDLIHEKLNELKKKMRDAGYVPQTKFALYDLDPENKEELLSYHSEKLAVAFVLSRNSGLPIRIMKNLRVCGDCHSAFKYISKIVNRPIVLRDSNRSLNSVTPWTGHNWNLCCPHGIKSADDILPSFPPPVQRQRGQEDYDEHCPLTVFKLFTTPY</sequence>
<dbReference type="NCBIfam" id="TIGR00756">
    <property type="entry name" value="PPR"/>
    <property type="match status" value="7"/>
</dbReference>
<dbReference type="PANTHER" id="PTHR24015">
    <property type="entry name" value="OS07G0578800 PROTEIN-RELATED"/>
    <property type="match status" value="1"/>
</dbReference>
<feature type="repeat" description="PPR" evidence="3">
    <location>
        <begin position="682"/>
        <end position="716"/>
    </location>
</feature>
<comment type="similarity">
    <text evidence="1">Belongs to the PPR family. PCMP-H subfamily.</text>
</comment>
<organism evidence="5 6">
    <name type="scientific">Turnera subulata</name>
    <dbReference type="NCBI Taxonomy" id="218843"/>
    <lineage>
        <taxon>Eukaryota</taxon>
        <taxon>Viridiplantae</taxon>
        <taxon>Streptophyta</taxon>
        <taxon>Embryophyta</taxon>
        <taxon>Tracheophyta</taxon>
        <taxon>Spermatophyta</taxon>
        <taxon>Magnoliopsida</taxon>
        <taxon>eudicotyledons</taxon>
        <taxon>Gunneridae</taxon>
        <taxon>Pentapetalae</taxon>
        <taxon>rosids</taxon>
        <taxon>fabids</taxon>
        <taxon>Malpighiales</taxon>
        <taxon>Passifloraceae</taxon>
        <taxon>Turnera</taxon>
    </lineage>
</organism>
<protein>
    <submittedName>
        <fullName evidence="5">Pentatricopeptide repeat-containing protein</fullName>
    </submittedName>
</protein>
<dbReference type="InterPro" id="IPR032867">
    <property type="entry name" value="DYW_dom"/>
</dbReference>
<dbReference type="FunFam" id="1.25.40.10:FF:001224">
    <property type="entry name" value="Pentatricopeptide repeat-containing protein chloroplastic"/>
    <property type="match status" value="1"/>
</dbReference>
<dbReference type="Proteomes" id="UP001141552">
    <property type="component" value="Unassembled WGS sequence"/>
</dbReference>
<evidence type="ECO:0000313" key="5">
    <source>
        <dbReference type="EMBL" id="KAJ4825589.1"/>
    </source>
</evidence>
<dbReference type="FunFam" id="1.25.40.10:FF:000366">
    <property type="entry name" value="Pentatricopeptide (PPR) repeat-containing protein"/>
    <property type="match status" value="1"/>
</dbReference>
<gene>
    <name evidence="5" type="primary">PCMPH35</name>
    <name evidence="5" type="ORF">Tsubulata_034466</name>
</gene>
<evidence type="ECO:0000313" key="6">
    <source>
        <dbReference type="Proteomes" id="UP001141552"/>
    </source>
</evidence>
<proteinExistence type="inferred from homology"/>
<dbReference type="FunFam" id="1.25.40.10:FF:000425">
    <property type="entry name" value="Pentatricopeptide repeat-containing protein At3g26540"/>
    <property type="match status" value="1"/>
</dbReference>
<feature type="repeat" description="PPR" evidence="3">
    <location>
        <begin position="266"/>
        <end position="300"/>
    </location>
</feature>
<dbReference type="GO" id="GO:0003723">
    <property type="term" value="F:RNA binding"/>
    <property type="evidence" value="ECO:0007669"/>
    <property type="project" value="InterPro"/>
</dbReference>
<dbReference type="GO" id="GO:0008270">
    <property type="term" value="F:zinc ion binding"/>
    <property type="evidence" value="ECO:0007669"/>
    <property type="project" value="InterPro"/>
</dbReference>
<evidence type="ECO:0000256" key="2">
    <source>
        <dbReference type="ARBA" id="ARBA00022737"/>
    </source>
</evidence>
<feature type="repeat" description="PPR" evidence="3">
    <location>
        <begin position="478"/>
        <end position="512"/>
    </location>
</feature>
<dbReference type="Pfam" id="PF13041">
    <property type="entry name" value="PPR_2"/>
    <property type="match status" value="3"/>
</dbReference>
<dbReference type="InterPro" id="IPR046960">
    <property type="entry name" value="PPR_At4g14850-like_plant"/>
</dbReference>
<dbReference type="Pfam" id="PF14432">
    <property type="entry name" value="DYW_deaminase"/>
    <property type="match status" value="1"/>
</dbReference>
<feature type="repeat" description="PPR" evidence="3">
    <location>
        <begin position="133"/>
        <end position="163"/>
    </location>
</feature>
<reference evidence="5" key="1">
    <citation type="submission" date="2022-02" db="EMBL/GenBank/DDBJ databases">
        <authorList>
            <person name="Henning P.M."/>
            <person name="McCubbin A.G."/>
            <person name="Shore J.S."/>
        </authorList>
    </citation>
    <scope>NUCLEOTIDE SEQUENCE</scope>
    <source>
        <strain evidence="5">F60SS</strain>
        <tissue evidence="5">Leaves</tissue>
    </source>
</reference>
<accession>A0A9Q0F630</accession>
<evidence type="ECO:0000256" key="3">
    <source>
        <dbReference type="PROSITE-ProRule" id="PRU00708"/>
    </source>
</evidence>
<dbReference type="OrthoDB" id="829362at2759"/>
<dbReference type="PANTHER" id="PTHR24015:SF2034">
    <property type="entry name" value="PENTATRICOPEPTIDE REPEAT-CONTAINING PROTEIN-RELATED"/>
    <property type="match status" value="1"/>
</dbReference>
<dbReference type="InterPro" id="IPR046848">
    <property type="entry name" value="E_motif"/>
</dbReference>
<feature type="repeat" description="PPR" evidence="3">
    <location>
        <begin position="579"/>
        <end position="614"/>
    </location>
</feature>
<dbReference type="FunFam" id="1.25.40.10:FF:000692">
    <property type="entry name" value="Pentatricopeptide repeat-containing protein At3g13880"/>
    <property type="match status" value="1"/>
</dbReference>
<dbReference type="PROSITE" id="PS51375">
    <property type="entry name" value="PPR"/>
    <property type="match status" value="8"/>
</dbReference>
<name>A0A9Q0F630_9ROSI</name>
<feature type="repeat" description="PPR" evidence="3">
    <location>
        <begin position="650"/>
        <end position="680"/>
    </location>
</feature>
<feature type="domain" description="DYW" evidence="4">
    <location>
        <begin position="1000"/>
        <end position="1076"/>
    </location>
</feature>
<keyword evidence="6" id="KW-1185">Reference proteome</keyword>